<organism evidence="2 3">
    <name type="scientific">Flavobacterium hercynium</name>
    <dbReference type="NCBI Taxonomy" id="387094"/>
    <lineage>
        <taxon>Bacteria</taxon>
        <taxon>Pseudomonadati</taxon>
        <taxon>Bacteroidota</taxon>
        <taxon>Flavobacteriia</taxon>
        <taxon>Flavobacteriales</taxon>
        <taxon>Flavobacteriaceae</taxon>
        <taxon>Flavobacterium</taxon>
    </lineage>
</organism>
<feature type="transmembrane region" description="Helical" evidence="1">
    <location>
        <begin position="25"/>
        <end position="48"/>
    </location>
</feature>
<accession>A0A226GXK4</accession>
<dbReference type="EMBL" id="MUGW01000039">
    <property type="protein sequence ID" value="OXA86767.1"/>
    <property type="molecule type" value="Genomic_DNA"/>
</dbReference>
<keyword evidence="3" id="KW-1185">Reference proteome</keyword>
<gene>
    <name evidence="2" type="ORF">B0A66_17350</name>
</gene>
<evidence type="ECO:0000256" key="1">
    <source>
        <dbReference type="SAM" id="Phobius"/>
    </source>
</evidence>
<keyword evidence="1" id="KW-0812">Transmembrane</keyword>
<evidence type="ECO:0000313" key="2">
    <source>
        <dbReference type="EMBL" id="OXA86767.1"/>
    </source>
</evidence>
<keyword evidence="1" id="KW-1133">Transmembrane helix</keyword>
<proteinExistence type="predicted"/>
<reference evidence="2 3" key="1">
    <citation type="submission" date="2016-11" db="EMBL/GenBank/DDBJ databases">
        <title>Whole genomes of Flavobacteriaceae.</title>
        <authorList>
            <person name="Stine C."/>
            <person name="Li C."/>
            <person name="Tadesse D."/>
        </authorList>
    </citation>
    <scope>NUCLEOTIDE SEQUENCE [LARGE SCALE GENOMIC DNA]</scope>
    <source>
        <strain evidence="2 3">DSM 18292</strain>
    </source>
</reference>
<feature type="transmembrane region" description="Helical" evidence="1">
    <location>
        <begin position="57"/>
        <end position="75"/>
    </location>
</feature>
<dbReference type="AlphaFoldDB" id="A0A226GXK4"/>
<keyword evidence="1" id="KW-0472">Membrane</keyword>
<protein>
    <submittedName>
        <fullName evidence="2">Uncharacterized protein</fullName>
    </submittedName>
</protein>
<evidence type="ECO:0000313" key="3">
    <source>
        <dbReference type="Proteomes" id="UP000198345"/>
    </source>
</evidence>
<dbReference type="Proteomes" id="UP000198345">
    <property type="component" value="Unassembled WGS sequence"/>
</dbReference>
<sequence>MFSVILPLLFIDSNGRSCLGPPQLLFFIFLGLPSITLLYSFDILILLVVRSFNWEKLVINLGFILSGFILLFLLSL</sequence>
<comment type="caution">
    <text evidence="2">The sequence shown here is derived from an EMBL/GenBank/DDBJ whole genome shotgun (WGS) entry which is preliminary data.</text>
</comment>
<name>A0A226GXK4_9FLAO</name>